<accession>F0SHA3</accession>
<dbReference type="HOGENOM" id="CLU_032635_1_1_0"/>
<organism evidence="3 4">
    <name type="scientific">Rubinisphaera brasiliensis (strain ATCC 49424 / DSM 5305 / JCM 21570 / IAM 15109 / NBRC 103401 / IFAM 1448)</name>
    <name type="common">Planctomyces brasiliensis</name>
    <dbReference type="NCBI Taxonomy" id="756272"/>
    <lineage>
        <taxon>Bacteria</taxon>
        <taxon>Pseudomonadati</taxon>
        <taxon>Planctomycetota</taxon>
        <taxon>Planctomycetia</taxon>
        <taxon>Planctomycetales</taxon>
        <taxon>Planctomycetaceae</taxon>
        <taxon>Rubinisphaera</taxon>
    </lineage>
</organism>
<keyword evidence="1" id="KW-1133">Transmembrane helix</keyword>
<dbReference type="PANTHER" id="PTHR42208:SF1">
    <property type="entry name" value="HEAVY METAL TRANSPORTER"/>
    <property type="match status" value="1"/>
</dbReference>
<dbReference type="Pfam" id="PF13386">
    <property type="entry name" value="DsbD_2"/>
    <property type="match status" value="1"/>
</dbReference>
<dbReference type="OrthoDB" id="9800141at2"/>
<sequence length="279" mass="30083">MQTPELFLMLLAILVSSLVGSAHCVGMCGPFAVLVSRRNEGGHGQTADLAFYHFGRGVTYASLGVLAGWTGTWFNLAGSLLGWQQLAARITGIAMIVFGLLAIARLVRVGSLHLKVPTFFTPIIQRLYRRSSRFSPRWRAMAVGSVTGLLPCGWLYAFVLLAVGTSQPLLGVTVMLVFWLGTIPALSIFSVGLQQLSYARRQLVPYVTACLMILGGLFTASYRAEAALEILIQQPAPAGEYEQYLNGLQETSLPCCHPQAETSGSVPSTSVEVPACCRQ</sequence>
<dbReference type="InterPro" id="IPR039447">
    <property type="entry name" value="UreH-like_TM_dom"/>
</dbReference>
<evidence type="ECO:0000256" key="1">
    <source>
        <dbReference type="SAM" id="Phobius"/>
    </source>
</evidence>
<dbReference type="STRING" id="756272.Plabr_3047"/>
<feature type="transmembrane region" description="Helical" evidence="1">
    <location>
        <begin position="86"/>
        <end position="107"/>
    </location>
</feature>
<dbReference type="PANTHER" id="PTHR42208">
    <property type="entry name" value="HEAVY METAL TRANSPORTER-RELATED"/>
    <property type="match status" value="1"/>
</dbReference>
<dbReference type="EMBL" id="CP002546">
    <property type="protein sequence ID" value="ADY60644.1"/>
    <property type="molecule type" value="Genomic_DNA"/>
</dbReference>
<keyword evidence="1" id="KW-0472">Membrane</keyword>
<evidence type="ECO:0000259" key="2">
    <source>
        <dbReference type="Pfam" id="PF13386"/>
    </source>
</evidence>
<dbReference type="AlphaFoldDB" id="F0SHA3"/>
<evidence type="ECO:0000313" key="3">
    <source>
        <dbReference type="EMBL" id="ADY60644.1"/>
    </source>
</evidence>
<protein>
    <recommendedName>
        <fullName evidence="2">Urease accessory protein UreH-like transmembrane domain-containing protein</fullName>
    </recommendedName>
</protein>
<proteinExistence type="predicted"/>
<reference evidence="4" key="1">
    <citation type="submission" date="2011-02" db="EMBL/GenBank/DDBJ databases">
        <title>The complete genome of Planctomyces brasiliensis DSM 5305.</title>
        <authorList>
            <person name="Lucas S."/>
            <person name="Copeland A."/>
            <person name="Lapidus A."/>
            <person name="Bruce D."/>
            <person name="Goodwin L."/>
            <person name="Pitluck S."/>
            <person name="Kyrpides N."/>
            <person name="Mavromatis K."/>
            <person name="Pagani I."/>
            <person name="Ivanova N."/>
            <person name="Ovchinnikova G."/>
            <person name="Lu M."/>
            <person name="Detter J.C."/>
            <person name="Han C."/>
            <person name="Land M."/>
            <person name="Hauser L."/>
            <person name="Markowitz V."/>
            <person name="Cheng J.-F."/>
            <person name="Hugenholtz P."/>
            <person name="Woyke T."/>
            <person name="Wu D."/>
            <person name="Tindall B."/>
            <person name="Pomrenke H.G."/>
            <person name="Brambilla E."/>
            <person name="Klenk H.-P."/>
            <person name="Eisen J.A."/>
        </authorList>
    </citation>
    <scope>NUCLEOTIDE SEQUENCE [LARGE SCALE GENOMIC DNA]</scope>
    <source>
        <strain evidence="4">ATCC 49424 / DSM 5305 / JCM 21570 / NBRC 103401 / IFAM 1448</strain>
    </source>
</reference>
<dbReference type="eggNOG" id="COG2836">
    <property type="taxonomic scope" value="Bacteria"/>
</dbReference>
<feature type="transmembrane region" description="Helical" evidence="1">
    <location>
        <begin position="203"/>
        <end position="222"/>
    </location>
</feature>
<feature type="transmembrane region" description="Helical" evidence="1">
    <location>
        <begin position="169"/>
        <end position="191"/>
    </location>
</feature>
<name>F0SHA3_RUBBR</name>
<dbReference type="KEGG" id="pbs:Plabr_3047"/>
<keyword evidence="4" id="KW-1185">Reference proteome</keyword>
<gene>
    <name evidence="3" type="ordered locus">Plabr_3047</name>
</gene>
<evidence type="ECO:0000313" key="4">
    <source>
        <dbReference type="Proteomes" id="UP000006860"/>
    </source>
</evidence>
<feature type="transmembrane region" description="Helical" evidence="1">
    <location>
        <begin position="138"/>
        <end position="163"/>
    </location>
</feature>
<feature type="domain" description="Urease accessory protein UreH-like transmembrane" evidence="2">
    <location>
        <begin position="13"/>
        <end position="217"/>
    </location>
</feature>
<dbReference type="Proteomes" id="UP000006860">
    <property type="component" value="Chromosome"/>
</dbReference>
<dbReference type="RefSeq" id="WP_013629365.1">
    <property type="nucleotide sequence ID" value="NC_015174.1"/>
</dbReference>
<keyword evidence="1" id="KW-0812">Transmembrane</keyword>